<evidence type="ECO:0000313" key="3">
    <source>
        <dbReference type="Proteomes" id="UP000234857"/>
    </source>
</evidence>
<proteinExistence type="predicted"/>
<dbReference type="EMBL" id="PKTG01000123">
    <property type="protein sequence ID" value="PLX15990.1"/>
    <property type="molecule type" value="Genomic_DNA"/>
</dbReference>
<protein>
    <recommendedName>
        <fullName evidence="4">Type II secretion system protein GspG C-terminal domain-containing protein</fullName>
    </recommendedName>
</protein>
<dbReference type="Pfam" id="PF07963">
    <property type="entry name" value="N_methyl"/>
    <property type="match status" value="1"/>
</dbReference>
<feature type="transmembrane region" description="Helical" evidence="1">
    <location>
        <begin position="7"/>
        <end position="28"/>
    </location>
</feature>
<dbReference type="SUPFAM" id="SSF54523">
    <property type="entry name" value="Pili subunits"/>
    <property type="match status" value="1"/>
</dbReference>
<evidence type="ECO:0008006" key="4">
    <source>
        <dbReference type="Google" id="ProtNLM"/>
    </source>
</evidence>
<reference evidence="2 3" key="1">
    <citation type="submission" date="2017-11" db="EMBL/GenBank/DDBJ databases">
        <title>Genome-resolved metagenomics identifies genetic mobility, metabolic interactions, and unexpected diversity in perchlorate-reducing communities.</title>
        <authorList>
            <person name="Barnum T.P."/>
            <person name="Figueroa I.A."/>
            <person name="Carlstrom C.I."/>
            <person name="Lucas L.N."/>
            <person name="Engelbrektson A.L."/>
            <person name="Coates J.D."/>
        </authorList>
    </citation>
    <scope>NUCLEOTIDE SEQUENCE [LARGE SCALE GENOMIC DNA]</scope>
    <source>
        <strain evidence="2">BM706</strain>
    </source>
</reference>
<dbReference type="InterPro" id="IPR045584">
    <property type="entry name" value="Pilin-like"/>
</dbReference>
<keyword evidence="1" id="KW-0812">Transmembrane</keyword>
<comment type="caution">
    <text evidence="2">The sequence shown here is derived from an EMBL/GenBank/DDBJ whole genome shotgun (WGS) entry which is preliminary data.</text>
</comment>
<dbReference type="PANTHER" id="PTHR30093">
    <property type="entry name" value="GENERAL SECRETION PATHWAY PROTEIN G"/>
    <property type="match status" value="1"/>
</dbReference>
<dbReference type="AlphaFoldDB" id="A0A2N5ZBF7"/>
<evidence type="ECO:0000313" key="2">
    <source>
        <dbReference type="EMBL" id="PLX15990.1"/>
    </source>
</evidence>
<organism evidence="2 3">
    <name type="scientific">Muiribacterium halophilum</name>
    <dbReference type="NCBI Taxonomy" id="2053465"/>
    <lineage>
        <taxon>Bacteria</taxon>
        <taxon>Candidatus Muiribacteriota</taxon>
        <taxon>Candidatus Muiribacteriia</taxon>
        <taxon>Candidatus Muiribacteriales</taxon>
        <taxon>Candidatus Muiribacteriaceae</taxon>
        <taxon>Candidatus Muiribacterium</taxon>
    </lineage>
</organism>
<dbReference type="InterPro" id="IPR012902">
    <property type="entry name" value="N_methyl_site"/>
</dbReference>
<dbReference type="Gene3D" id="3.30.700.10">
    <property type="entry name" value="Glycoprotein, Type 4 Pilin"/>
    <property type="match status" value="1"/>
</dbReference>
<keyword evidence="1" id="KW-0472">Membrane</keyword>
<keyword evidence="1" id="KW-1133">Transmembrane helix</keyword>
<dbReference type="Proteomes" id="UP000234857">
    <property type="component" value="Unassembled WGS sequence"/>
</dbReference>
<gene>
    <name evidence="2" type="ORF">C0601_11555</name>
</gene>
<evidence type="ECO:0000256" key="1">
    <source>
        <dbReference type="SAM" id="Phobius"/>
    </source>
</evidence>
<dbReference type="NCBIfam" id="TIGR02532">
    <property type="entry name" value="IV_pilin_GFxxxE"/>
    <property type="match status" value="1"/>
</dbReference>
<sequence>MYLKNKAFSLVELMIVVAIIGILVAALLPQLSEMIEKAKLSTAQKTMKTISDAILQYNTTESQELESLEWLVPNYIKEVKKDPWGSPFLLLPDSGIIISYGPDRKYSDQLFSPAGKLVNRDNIMLFYKPKLRIKAVEFKLDLNANNKLNNGDQFEIFFTKPAGGNGTGATTDTEATPISVNVNGDDFDFINCYDPSNPPAEGIIELSAFNTTGMTVDPTYLKPIVATSPVSAVSLTLIDKTTGLPGVQSLNGEQADKSVLFQVITTENTEIDHDIYVRFDSASTDISTGTYWDKRGLKAVPNGYALKIEPKF</sequence>
<name>A0A2N5ZBF7_MUIH1</name>
<accession>A0A2N5ZBF7</accession>